<keyword evidence="4" id="KW-1185">Reference proteome</keyword>
<reference evidence="4" key="1">
    <citation type="journal article" date="2014" name="Proc. Natl. Acad. Sci. U.S.A.">
        <title>Extensive sampling of basidiomycete genomes demonstrates inadequacy of the white-rot/brown-rot paradigm for wood decay fungi.</title>
        <authorList>
            <person name="Riley R."/>
            <person name="Salamov A.A."/>
            <person name="Brown D.W."/>
            <person name="Nagy L.G."/>
            <person name="Floudas D."/>
            <person name="Held B.W."/>
            <person name="Levasseur A."/>
            <person name="Lombard V."/>
            <person name="Morin E."/>
            <person name="Otillar R."/>
            <person name="Lindquist E.A."/>
            <person name="Sun H."/>
            <person name="LaButti K.M."/>
            <person name="Schmutz J."/>
            <person name="Jabbour D."/>
            <person name="Luo H."/>
            <person name="Baker S.E."/>
            <person name="Pisabarro A.G."/>
            <person name="Walton J.D."/>
            <person name="Blanchette R.A."/>
            <person name="Henrissat B."/>
            <person name="Martin F."/>
            <person name="Cullen D."/>
            <person name="Hibbett D.S."/>
            <person name="Grigoriev I.V."/>
        </authorList>
    </citation>
    <scope>NUCLEOTIDE SEQUENCE [LARGE SCALE GENOMIC DNA]</scope>
    <source>
        <strain evidence="4">MUCL 33604</strain>
    </source>
</reference>
<evidence type="ECO:0000313" key="3">
    <source>
        <dbReference type="EMBL" id="KDQ57851.1"/>
    </source>
</evidence>
<gene>
    <name evidence="3" type="ORF">JAAARDRAFT_156921</name>
</gene>
<protein>
    <recommendedName>
        <fullName evidence="2">F-box domain-containing protein</fullName>
    </recommendedName>
</protein>
<dbReference type="EMBL" id="KL197719">
    <property type="protein sequence ID" value="KDQ57851.1"/>
    <property type="molecule type" value="Genomic_DNA"/>
</dbReference>
<dbReference type="OrthoDB" id="2322499at2759"/>
<dbReference type="Pfam" id="PF12937">
    <property type="entry name" value="F-box-like"/>
    <property type="match status" value="1"/>
</dbReference>
<dbReference type="CDD" id="cd09917">
    <property type="entry name" value="F-box_SF"/>
    <property type="match status" value="1"/>
</dbReference>
<dbReference type="InterPro" id="IPR036047">
    <property type="entry name" value="F-box-like_dom_sf"/>
</dbReference>
<dbReference type="InterPro" id="IPR001810">
    <property type="entry name" value="F-box_dom"/>
</dbReference>
<evidence type="ECO:0000256" key="1">
    <source>
        <dbReference type="SAM" id="MobiDB-lite"/>
    </source>
</evidence>
<dbReference type="PROSITE" id="PS50181">
    <property type="entry name" value="FBOX"/>
    <property type="match status" value="1"/>
</dbReference>
<name>A0A067Q5I5_9AGAM</name>
<sequence length="712" mass="81284">MLPDASGSGIKARPKDAKRKRTATEEVASDVGKKRARWKPPLGRLAKLPDMCTDILFDIFSHLLPNDILQLSRTSKDFRRLLMHRSAAWVWKMTLTNIPGFPECPDDLTEPQWVHLAFDQRCHSCGTPKIRVVQWALRVRFCQKCLKIRLVERSRNFMCDVFGAILGDLLPSVPGKKYYSSPLFLKDSVEDIQNLLTPTRQTSLKGEERATFIQQRLEGTKKIKSHAKICEQWARGQASDRTQELDGARKDRMEAIQAKLKALGWEDVLSKMTWRETEEFERHKLVKEPKRLTERIWNNIRGPLVEHMEQVKAKVLERDRKALVFARKRIAIEVLRTYKNQCLPYTQILPGPPDFCDIPEIRDIIELPSDVPVDESSFSQIAERLPALSEAWASSIHEKLLEHLLVRKEAKYLLPRTSEGVPENVADLDADALRDFFRKSQLATTVYKCSDCQEPFDLYRSLLMFWDDMEQKEELFDFGQGVDLYQFKNSSALFYPRVLAHKCLVKKVDHEIDASDPALGLPEWTTVRQKWSPDKLKVDERTGIVVARIVVACGLDPKTATAQDMDALDVRLACLACTVWPPSAKTDVKPSTMAMDWRGAVKHQVQFHNKFVPWFKIADEEAQALKLVEEQVAAGDETISCNVPTEWGCSHCRDLPVEPDLKGSLQIRAHLAARHGISDPKINVDYFKDLDTPPNAVADGLYPRHSHVTIPP</sequence>
<organism evidence="3 4">
    <name type="scientific">Jaapia argillacea MUCL 33604</name>
    <dbReference type="NCBI Taxonomy" id="933084"/>
    <lineage>
        <taxon>Eukaryota</taxon>
        <taxon>Fungi</taxon>
        <taxon>Dikarya</taxon>
        <taxon>Basidiomycota</taxon>
        <taxon>Agaricomycotina</taxon>
        <taxon>Agaricomycetes</taxon>
        <taxon>Agaricomycetidae</taxon>
        <taxon>Jaapiales</taxon>
        <taxon>Jaapiaceae</taxon>
        <taxon>Jaapia</taxon>
    </lineage>
</organism>
<proteinExistence type="predicted"/>
<dbReference type="HOGENOM" id="CLU_010790_2_0_1"/>
<dbReference type="InParanoid" id="A0A067Q5I5"/>
<dbReference type="AlphaFoldDB" id="A0A067Q5I5"/>
<evidence type="ECO:0000259" key="2">
    <source>
        <dbReference type="PROSITE" id="PS50181"/>
    </source>
</evidence>
<feature type="region of interest" description="Disordered" evidence="1">
    <location>
        <begin position="1"/>
        <end position="33"/>
    </location>
</feature>
<accession>A0A067Q5I5</accession>
<dbReference type="STRING" id="933084.A0A067Q5I5"/>
<evidence type="ECO:0000313" key="4">
    <source>
        <dbReference type="Proteomes" id="UP000027265"/>
    </source>
</evidence>
<dbReference type="Proteomes" id="UP000027265">
    <property type="component" value="Unassembled WGS sequence"/>
</dbReference>
<dbReference type="SUPFAM" id="SSF81383">
    <property type="entry name" value="F-box domain"/>
    <property type="match status" value="1"/>
</dbReference>
<feature type="domain" description="F-box" evidence="2">
    <location>
        <begin position="45"/>
        <end position="94"/>
    </location>
</feature>